<gene>
    <name evidence="1" type="ORF">YC6258_05369</name>
</gene>
<proteinExistence type="predicted"/>
<reference evidence="1 2" key="1">
    <citation type="submission" date="2014-01" db="EMBL/GenBank/DDBJ databases">
        <title>Full genme sequencing of cellulolytic bacterium Gynuella sunshinyii YC6258T gen. nov., sp. nov.</title>
        <authorList>
            <person name="Khan H."/>
            <person name="Chung E.J."/>
            <person name="Chung Y.R."/>
        </authorList>
    </citation>
    <scope>NUCLEOTIDE SEQUENCE [LARGE SCALE GENOMIC DNA]</scope>
    <source>
        <strain evidence="1 2">YC6258</strain>
    </source>
</reference>
<evidence type="ECO:0000313" key="2">
    <source>
        <dbReference type="Proteomes" id="UP000032266"/>
    </source>
</evidence>
<dbReference type="KEGG" id="gsn:YC6258_05369"/>
<accession>A0A0C5W451</accession>
<keyword evidence="2" id="KW-1185">Reference proteome</keyword>
<dbReference type="Proteomes" id="UP000032266">
    <property type="component" value="Chromosome"/>
</dbReference>
<protein>
    <submittedName>
        <fullName evidence="1">Uncharacterized protein</fullName>
    </submittedName>
</protein>
<dbReference type="EMBL" id="CP007142">
    <property type="protein sequence ID" value="AJQ97399.1"/>
    <property type="molecule type" value="Genomic_DNA"/>
</dbReference>
<evidence type="ECO:0000313" key="1">
    <source>
        <dbReference type="EMBL" id="AJQ97399.1"/>
    </source>
</evidence>
<organism evidence="1 2">
    <name type="scientific">Gynuella sunshinyii YC6258</name>
    <dbReference type="NCBI Taxonomy" id="1445510"/>
    <lineage>
        <taxon>Bacteria</taxon>
        <taxon>Pseudomonadati</taxon>
        <taxon>Pseudomonadota</taxon>
        <taxon>Gammaproteobacteria</taxon>
        <taxon>Oceanospirillales</taxon>
        <taxon>Saccharospirillaceae</taxon>
        <taxon>Gynuella</taxon>
    </lineage>
</organism>
<name>A0A0C5W451_9GAMM</name>
<dbReference type="AlphaFoldDB" id="A0A0C5W451"/>
<sequence length="41" mass="4937">MKYLRLFRFLAIFSFGSEKQLFCRVLKKPACKTERRLGKLL</sequence>
<dbReference type="HOGENOM" id="CLU_3270807_0_0_6"/>